<protein>
    <submittedName>
        <fullName evidence="9">Retrovirus-related Pol polyprotein from transposon opus</fullName>
    </submittedName>
</protein>
<evidence type="ECO:0000256" key="3">
    <source>
        <dbReference type="ARBA" id="ARBA00022722"/>
    </source>
</evidence>
<evidence type="ECO:0000256" key="5">
    <source>
        <dbReference type="ARBA" id="ARBA00022801"/>
    </source>
</evidence>
<keyword evidence="10" id="KW-1185">Reference proteome</keyword>
<keyword evidence="6" id="KW-0695">RNA-directed DNA polymerase</keyword>
<dbReference type="Pfam" id="PF17917">
    <property type="entry name" value="RT_RNaseH"/>
    <property type="match status" value="1"/>
</dbReference>
<dbReference type="CDD" id="cd09274">
    <property type="entry name" value="RNase_HI_RT_Ty3"/>
    <property type="match status" value="1"/>
</dbReference>
<dbReference type="PANTHER" id="PTHR37984">
    <property type="entry name" value="PROTEIN CBG26694"/>
    <property type="match status" value="1"/>
</dbReference>
<dbReference type="GO" id="GO:0003964">
    <property type="term" value="F:RNA-directed DNA polymerase activity"/>
    <property type="evidence" value="ECO:0007669"/>
    <property type="project" value="UniProtKB-KW"/>
</dbReference>
<dbReference type="GO" id="GO:0004519">
    <property type="term" value="F:endonuclease activity"/>
    <property type="evidence" value="ECO:0007669"/>
    <property type="project" value="UniProtKB-KW"/>
</dbReference>
<feature type="domain" description="Reverse transcriptase RNase H-like" evidence="8">
    <location>
        <begin position="93"/>
        <end position="198"/>
    </location>
</feature>
<dbReference type="Pfam" id="PF00078">
    <property type="entry name" value="RVT_1"/>
    <property type="match status" value="1"/>
</dbReference>
<gene>
    <name evidence="9" type="primary">pol</name>
    <name evidence="9" type="ORF">AWC38_SpisGene20535</name>
</gene>
<evidence type="ECO:0000256" key="1">
    <source>
        <dbReference type="ARBA" id="ARBA00022679"/>
    </source>
</evidence>
<dbReference type="SUPFAM" id="SSF56672">
    <property type="entry name" value="DNA/RNA polymerases"/>
    <property type="match status" value="1"/>
</dbReference>
<accession>A0A2B4RA79</accession>
<dbReference type="InterPro" id="IPR043128">
    <property type="entry name" value="Rev_trsase/Diguanyl_cyclase"/>
</dbReference>
<dbReference type="InterPro" id="IPR000477">
    <property type="entry name" value="RT_dom"/>
</dbReference>
<reference evidence="10" key="1">
    <citation type="journal article" date="2017" name="bioRxiv">
        <title>Comparative analysis of the genomes of Stylophora pistillata and Acropora digitifera provides evidence for extensive differences between species of corals.</title>
        <authorList>
            <person name="Voolstra C.R."/>
            <person name="Li Y."/>
            <person name="Liew Y.J."/>
            <person name="Baumgarten S."/>
            <person name="Zoccola D."/>
            <person name="Flot J.-F."/>
            <person name="Tambutte S."/>
            <person name="Allemand D."/>
            <person name="Aranda M."/>
        </authorList>
    </citation>
    <scope>NUCLEOTIDE SEQUENCE [LARGE SCALE GENOMIC DNA]</scope>
</reference>
<feature type="domain" description="Reverse transcriptase" evidence="7">
    <location>
        <begin position="428"/>
        <end position="503"/>
    </location>
</feature>
<evidence type="ECO:0000259" key="8">
    <source>
        <dbReference type="Pfam" id="PF17917"/>
    </source>
</evidence>
<dbReference type="InterPro" id="IPR041373">
    <property type="entry name" value="RT_RNaseH"/>
</dbReference>
<evidence type="ECO:0000256" key="4">
    <source>
        <dbReference type="ARBA" id="ARBA00022759"/>
    </source>
</evidence>
<keyword evidence="1" id="KW-0808">Transferase</keyword>
<keyword evidence="5" id="KW-0378">Hydrolase</keyword>
<evidence type="ECO:0000313" key="9">
    <source>
        <dbReference type="EMBL" id="PFX15244.1"/>
    </source>
</evidence>
<dbReference type="Proteomes" id="UP000225706">
    <property type="component" value="Unassembled WGS sequence"/>
</dbReference>
<evidence type="ECO:0000256" key="2">
    <source>
        <dbReference type="ARBA" id="ARBA00022695"/>
    </source>
</evidence>
<dbReference type="PANTHER" id="PTHR37984:SF8">
    <property type="entry name" value="CCHC-TYPE DOMAIN-CONTAINING PROTEIN"/>
    <property type="match status" value="1"/>
</dbReference>
<dbReference type="InterPro" id="IPR050951">
    <property type="entry name" value="Retrovirus_Pol_polyprotein"/>
</dbReference>
<comment type="caution">
    <text evidence="9">The sequence shown here is derived from an EMBL/GenBank/DDBJ whole genome shotgun (WGS) entry which is preliminary data.</text>
</comment>
<evidence type="ECO:0000259" key="7">
    <source>
        <dbReference type="Pfam" id="PF00078"/>
    </source>
</evidence>
<dbReference type="STRING" id="50429.A0A2B4RA79"/>
<evidence type="ECO:0000256" key="6">
    <source>
        <dbReference type="ARBA" id="ARBA00022918"/>
    </source>
</evidence>
<dbReference type="Gene3D" id="3.10.10.10">
    <property type="entry name" value="HIV Type 1 Reverse Transcriptase, subunit A, domain 1"/>
    <property type="match status" value="1"/>
</dbReference>
<name>A0A2B4RA79_STYPI</name>
<sequence>MHTLWGCYRWTQLPFGISSAPEEFQHRLHDVLSGIEGVVNIADVIIVIGRGESLEEATKDHDRTVLNMLASLSQHNLTLNPDKIQFKTSTAPFMDALEYGLGAALLQPITDPNGSSDIQWQPVTYSSSSLSPTEQPYAQIEKEPLAIVNAFHKFDQLLFSKSGITIHSDHQPLETIFKHPLASAPRCLQSMILALQRYIFQVEYRKGSTLHIADTLSRAPSPTTSHKQVHDELVYQAEFDSTTPDLCGFQGVTLRDIRAAASSDPEKIALHSLVLTGWPNEKSAIPELARPHWSRLFGRTLRSDLPQPATTLEPFIPPRNTVVTDQVQCKLKQKNAYDKHASAPLPDLPPGSYVYAKPPPTSSSKTWIQGKVIGSAGLRSYLIDTGVSHVASYKKVLRTFALVDLLYCEVTSYSSIQYITVKVITKNRNQFVQVNEVKSGTSSIMFGVPQGSILGPKLFFLYVNDFPEFVTSGELYMFADDTTIFTAQGKRQHEIVLIVSAAKAARLQTKYEGDIIKNICCEESQSLTTQGAELDRDIADIASNLKELHMIHTSTQTEVEHTDSSTQTEEFDYMFRRAKVAPFDQDDMMDDEKVLFHTGLPTSGILNEVYEHVAPYVKRKT</sequence>
<dbReference type="Gene3D" id="3.30.70.270">
    <property type="match status" value="1"/>
</dbReference>
<proteinExistence type="predicted"/>
<evidence type="ECO:0000313" key="10">
    <source>
        <dbReference type="Proteomes" id="UP000225706"/>
    </source>
</evidence>
<dbReference type="EMBL" id="LSMT01000668">
    <property type="protein sequence ID" value="PFX15244.1"/>
    <property type="molecule type" value="Genomic_DNA"/>
</dbReference>
<keyword evidence="4" id="KW-0255">Endonuclease</keyword>
<dbReference type="GO" id="GO:0016787">
    <property type="term" value="F:hydrolase activity"/>
    <property type="evidence" value="ECO:0007669"/>
    <property type="project" value="UniProtKB-KW"/>
</dbReference>
<dbReference type="InterPro" id="IPR043502">
    <property type="entry name" value="DNA/RNA_pol_sf"/>
</dbReference>
<keyword evidence="3" id="KW-0540">Nuclease</keyword>
<organism evidence="9 10">
    <name type="scientific">Stylophora pistillata</name>
    <name type="common">Smooth cauliflower coral</name>
    <dbReference type="NCBI Taxonomy" id="50429"/>
    <lineage>
        <taxon>Eukaryota</taxon>
        <taxon>Metazoa</taxon>
        <taxon>Cnidaria</taxon>
        <taxon>Anthozoa</taxon>
        <taxon>Hexacorallia</taxon>
        <taxon>Scleractinia</taxon>
        <taxon>Astrocoeniina</taxon>
        <taxon>Pocilloporidae</taxon>
        <taxon>Stylophora</taxon>
    </lineage>
</organism>
<keyword evidence="2" id="KW-0548">Nucleotidyltransferase</keyword>
<dbReference type="AlphaFoldDB" id="A0A2B4RA79"/>